<name>A0A0K9XJF9_9ACTN</name>
<dbReference type="AlphaFoldDB" id="A0A0K9XJF9"/>
<evidence type="ECO:0000313" key="1">
    <source>
        <dbReference type="EMBL" id="KNB53500.1"/>
    </source>
</evidence>
<dbReference type="STRING" id="1678637.AC230_02210"/>
<sequence length="351" mass="39548">MKGESAMTGPYEFRPVYHPAGFDDALRVAVEEVRAGRWVAMRDLLAQAGTDWALRTVRTQVLGVVAAGTTAVEAWSEEERDSLDARVMWARVLVQRARRAHRKRYYGVHDLEIVARQACLVAAEAVPADPVPWVCLLALARLDEHQERAEHRVRAWEHMLPPGPWGLLRQVWDRDQYPREAFHHMLEFLNGCTAGAAAMASAVDFGRWVASWAPFGSALLALPLYAYTESYRQQLDEARRKGREHPLLRRQWAEDPARGDALKAFHHWFAAIAQSDPLRHSVADLSHLAFALWAAHRYVDAAMVFEVLGHHAALQPWVHVADDPHRPESAEAAFVRARGQCLTAAGMSNWS</sequence>
<dbReference type="PATRIC" id="fig|1678637.3.peg.471"/>
<organism evidence="1 2">
    <name type="scientific">Streptomyces caatingaensis</name>
    <dbReference type="NCBI Taxonomy" id="1678637"/>
    <lineage>
        <taxon>Bacteria</taxon>
        <taxon>Bacillati</taxon>
        <taxon>Actinomycetota</taxon>
        <taxon>Actinomycetes</taxon>
        <taxon>Kitasatosporales</taxon>
        <taxon>Streptomycetaceae</taxon>
        <taxon>Streptomyces</taxon>
    </lineage>
</organism>
<proteinExistence type="predicted"/>
<evidence type="ECO:0008006" key="3">
    <source>
        <dbReference type="Google" id="ProtNLM"/>
    </source>
</evidence>
<evidence type="ECO:0000313" key="2">
    <source>
        <dbReference type="Proteomes" id="UP000037288"/>
    </source>
</evidence>
<protein>
    <recommendedName>
        <fullName evidence="3">DUF4034 domain-containing protein</fullName>
    </recommendedName>
</protein>
<dbReference type="EMBL" id="LFXA01000002">
    <property type="protein sequence ID" value="KNB53500.1"/>
    <property type="molecule type" value="Genomic_DNA"/>
</dbReference>
<keyword evidence="2" id="KW-1185">Reference proteome</keyword>
<gene>
    <name evidence="1" type="ORF">AC230_02210</name>
</gene>
<accession>A0A0K9XJF9</accession>
<reference evidence="2" key="1">
    <citation type="submission" date="2015-07" db="EMBL/GenBank/DDBJ databases">
        <title>Draft genome sequence of Streptomyces sp. CMAA 1322, a bacterium isolated from Caatinga biome, from dry forest semiarid of Brazil.</title>
        <authorList>
            <person name="Santos S.N."/>
            <person name="Gacesa R."/>
            <person name="Taketani R.G."/>
            <person name="Long P.F."/>
            <person name="Melo I.S."/>
        </authorList>
    </citation>
    <scope>NUCLEOTIDE SEQUENCE [LARGE SCALE GENOMIC DNA]</scope>
    <source>
        <strain evidence="2">CMAA 1322</strain>
    </source>
</reference>
<dbReference type="Proteomes" id="UP000037288">
    <property type="component" value="Unassembled WGS sequence"/>
</dbReference>
<comment type="caution">
    <text evidence="1">The sequence shown here is derived from an EMBL/GenBank/DDBJ whole genome shotgun (WGS) entry which is preliminary data.</text>
</comment>